<evidence type="ECO:0000313" key="3">
    <source>
        <dbReference type="Proteomes" id="UP000565572"/>
    </source>
</evidence>
<dbReference type="EMBL" id="JACHZG010000001">
    <property type="protein sequence ID" value="MBB3326411.1"/>
    <property type="molecule type" value="Genomic_DNA"/>
</dbReference>
<protein>
    <recommendedName>
        <fullName evidence="1">3-keto-alpha-glucoside-1,2-lyase/3-keto-2-hydroxy-glucal hydratase domain-containing protein</fullName>
    </recommendedName>
</protein>
<dbReference type="RefSeq" id="WP_198423281.1">
    <property type="nucleotide sequence ID" value="NZ_JACHZG010000001.1"/>
</dbReference>
<dbReference type="Pfam" id="PF06439">
    <property type="entry name" value="3keto-disac_hyd"/>
    <property type="match status" value="1"/>
</dbReference>
<sequence length="278" mass="30860">MSLFDGRTLSGWHAAPRSYGSLWPGGPGIRTALPELPPDYDALANAHPAHWEVVDGAIEGFQDPALAGYGGYLVSDQSYTDFELELEMRPDWPADTGVMLRRRPDSWHGLQVLVDHRKSGSIGGFFGNGIGSFHAVPFVLDVAHGGDGRPVRLVVEDPGTSLEPMTPDKPAMLTRRGDPQEFLEHWRFEDWNSLRIRCVGDRPTVTTWVNDVLVAEIDLATLQVPHYDADEVAGFLGRSGHLALEVHDNDPRFGEGRWGRGARCRWRNIAIKELFTNS</sequence>
<dbReference type="InterPro" id="IPR010496">
    <property type="entry name" value="AL/BT2_dom"/>
</dbReference>
<proteinExistence type="predicted"/>
<evidence type="ECO:0000313" key="2">
    <source>
        <dbReference type="EMBL" id="MBB3326411.1"/>
    </source>
</evidence>
<comment type="caution">
    <text evidence="2">The sequence shown here is derived from an EMBL/GenBank/DDBJ whole genome shotgun (WGS) entry which is preliminary data.</text>
</comment>
<name>A0A7W5JUP5_9ACTN</name>
<accession>A0A7W5JUP5</accession>
<evidence type="ECO:0000259" key="1">
    <source>
        <dbReference type="Pfam" id="PF06439"/>
    </source>
</evidence>
<dbReference type="GO" id="GO:0016787">
    <property type="term" value="F:hydrolase activity"/>
    <property type="evidence" value="ECO:0007669"/>
    <property type="project" value="InterPro"/>
</dbReference>
<dbReference type="Proteomes" id="UP000565572">
    <property type="component" value="Unassembled WGS sequence"/>
</dbReference>
<dbReference type="Gene3D" id="2.60.120.560">
    <property type="entry name" value="Exo-inulinase, domain 1"/>
    <property type="match status" value="1"/>
</dbReference>
<reference evidence="2 3" key="1">
    <citation type="submission" date="2020-08" db="EMBL/GenBank/DDBJ databases">
        <title>Sequencing the genomes of 1000 actinobacteria strains.</title>
        <authorList>
            <person name="Klenk H.-P."/>
        </authorList>
    </citation>
    <scope>NUCLEOTIDE SEQUENCE [LARGE SCALE GENOMIC DNA]</scope>
    <source>
        <strain evidence="2 3">DSM 11053</strain>
    </source>
</reference>
<dbReference type="AlphaFoldDB" id="A0A7W5JUP5"/>
<keyword evidence="3" id="KW-1185">Reference proteome</keyword>
<feature type="domain" description="3-keto-alpha-glucoside-1,2-lyase/3-keto-2-hydroxy-glucal hydratase" evidence="1">
    <location>
        <begin position="2"/>
        <end position="272"/>
    </location>
</feature>
<organism evidence="2 3">
    <name type="scientific">Microlunatus antarcticus</name>
    <dbReference type="NCBI Taxonomy" id="53388"/>
    <lineage>
        <taxon>Bacteria</taxon>
        <taxon>Bacillati</taxon>
        <taxon>Actinomycetota</taxon>
        <taxon>Actinomycetes</taxon>
        <taxon>Propionibacteriales</taxon>
        <taxon>Propionibacteriaceae</taxon>
        <taxon>Microlunatus</taxon>
    </lineage>
</organism>
<gene>
    <name evidence="2" type="ORF">FHX39_001355</name>
</gene>